<evidence type="ECO:0000313" key="2">
    <source>
        <dbReference type="Proteomes" id="UP000538292"/>
    </source>
</evidence>
<sequence length="65" mass="7638">MTAPSLYPGWVLNAMKSQLTEEEWEQIAPYLLAETWTSPAARKREWQETDTDIPLRFQLQIDIKT</sequence>
<protein>
    <submittedName>
        <fullName evidence="1">Uncharacterized protein</fullName>
    </submittedName>
</protein>
<evidence type="ECO:0000313" key="1">
    <source>
        <dbReference type="EMBL" id="MBA4602601.1"/>
    </source>
</evidence>
<dbReference type="Proteomes" id="UP000538292">
    <property type="component" value="Unassembled WGS sequence"/>
</dbReference>
<organism evidence="1 2">
    <name type="scientific">Thermoactinomyces mirandus</name>
    <dbReference type="NCBI Taxonomy" id="2756294"/>
    <lineage>
        <taxon>Bacteria</taxon>
        <taxon>Bacillati</taxon>
        <taxon>Bacillota</taxon>
        <taxon>Bacilli</taxon>
        <taxon>Bacillales</taxon>
        <taxon>Thermoactinomycetaceae</taxon>
        <taxon>Thermoactinomyces</taxon>
    </lineage>
</organism>
<dbReference type="EMBL" id="JACEOL010000031">
    <property type="protein sequence ID" value="MBA4602601.1"/>
    <property type="molecule type" value="Genomic_DNA"/>
</dbReference>
<name>A0A7W2ASL5_9BACL</name>
<dbReference type="RefSeq" id="WP_181740301.1">
    <property type="nucleotide sequence ID" value="NZ_JACEOL010000031.1"/>
</dbReference>
<gene>
    <name evidence="1" type="ORF">H2C83_09800</name>
</gene>
<dbReference type="AlphaFoldDB" id="A0A7W2ASL5"/>
<accession>A0A7W2ASL5</accession>
<keyword evidence="2" id="KW-1185">Reference proteome</keyword>
<comment type="caution">
    <text evidence="1">The sequence shown here is derived from an EMBL/GenBank/DDBJ whole genome shotgun (WGS) entry which is preliminary data.</text>
</comment>
<proteinExistence type="predicted"/>
<reference evidence="1 2" key="1">
    <citation type="submission" date="2020-07" db="EMBL/GenBank/DDBJ databases">
        <title>Thermoactinomyces phylogeny.</title>
        <authorList>
            <person name="Dunlap C."/>
        </authorList>
    </citation>
    <scope>NUCLEOTIDE SEQUENCE [LARGE SCALE GENOMIC DNA]</scope>
    <source>
        <strain evidence="1 2">AMNI-1</strain>
    </source>
</reference>